<reference evidence="2" key="1">
    <citation type="submission" date="2017-05" db="EMBL/GenBank/DDBJ databases">
        <title>The Genome Sequence of EEnterococcus faecalis 9F2_4866.</title>
        <authorList>
            <consortium name="The Broad Institute Genomics Platform"/>
            <consortium name="The Broad Institute Genomic Center for Infectious Diseases"/>
            <person name="Earl A."/>
            <person name="Manson A."/>
            <person name="Schwartman J."/>
            <person name="Gilmore M."/>
            <person name="Abouelleil A."/>
            <person name="Cao P."/>
            <person name="Chapman S."/>
            <person name="Cusick C."/>
            <person name="Shea T."/>
            <person name="Young S."/>
            <person name="Neafsey D."/>
            <person name="Nusbaum C."/>
            <person name="Birren B."/>
        </authorList>
    </citation>
    <scope>NUCLEOTIDE SEQUENCE [LARGE SCALE GENOMIC DNA]</scope>
    <source>
        <strain evidence="2">12C11_DIV0727</strain>
    </source>
</reference>
<dbReference type="Proteomes" id="UP000195080">
    <property type="component" value="Chromosome"/>
</dbReference>
<dbReference type="RefSeq" id="WP_339099657.1">
    <property type="nucleotide sequence ID" value="NZ_CP147248.1"/>
</dbReference>
<dbReference type="EMBL" id="CP147248">
    <property type="protein sequence ID" value="WYJ86809.1"/>
    <property type="molecule type" value="Genomic_DNA"/>
</dbReference>
<sequence>MGKIIQFIHGGKDNSEVVEGVANWTKLKSNHNRKLLKYRGNYISNLKNLEAKIESGKDKELLFWAEWEPPTSVERVSRSRNQIFSGDQNRDKIKYLHTPTPVPKIKKTNCKYQNTDPYVLGKRFFYSNCLQKTKGKGIGLHDLNRGDIILFGSRHSEKFYVDTVFVVGNRECVYTKKDIGKRIEATSGVFKTTVTDRVLSISDRDSKWTLYSAAMFNDSNEDINNMFSFFPCRLADSAQNFSDIKLDFNDEKFELTSNLSQSFKVIKKENMFDYWQTMVEETFRQNLLLGWCSDEPPLSDDLKYL</sequence>
<name>A0ABZ2T7N4_9ENTE</name>
<evidence type="ECO:0000313" key="2">
    <source>
        <dbReference type="Proteomes" id="UP000195080"/>
    </source>
</evidence>
<protein>
    <submittedName>
        <fullName evidence="1">Uncharacterized protein</fullName>
    </submittedName>
</protein>
<accession>A0ABZ2T7N4</accession>
<proteinExistence type="predicted"/>
<keyword evidence="2" id="KW-1185">Reference proteome</keyword>
<evidence type="ECO:0000313" key="1">
    <source>
        <dbReference type="EMBL" id="WYJ86809.1"/>
    </source>
</evidence>
<reference evidence="1 2" key="2">
    <citation type="submission" date="2024-03" db="EMBL/GenBank/DDBJ databases">
        <title>The Genome Sequence of Enterococcus sp. DIV0727d.</title>
        <authorList>
            <consortium name="The Broad Institute Genomics Platform"/>
            <consortium name="The Broad Institute Microbial Omics Core"/>
            <consortium name="The Broad Institute Genomic Center for Infectious Diseases"/>
            <person name="Earl A."/>
            <person name="Manson A."/>
            <person name="Gilmore M."/>
            <person name="Schwartman J."/>
            <person name="Shea T."/>
            <person name="Abouelleil A."/>
            <person name="Cao P."/>
            <person name="Chapman S."/>
            <person name="Cusick C."/>
            <person name="Young S."/>
            <person name="Neafsey D."/>
            <person name="Nusbaum C."/>
            <person name="Birren B."/>
        </authorList>
    </citation>
    <scope>NUCLEOTIDE SEQUENCE [LARGE SCALE GENOMIC DNA]</scope>
    <source>
        <strain evidence="1 2">12C11_DIV0727</strain>
    </source>
</reference>
<gene>
    <name evidence="1" type="ORF">A5866_001893</name>
</gene>
<organism evidence="1 2">
    <name type="scientific">Candidatus Enterococcus lemimoniae</name>
    <dbReference type="NCBI Taxonomy" id="1834167"/>
    <lineage>
        <taxon>Bacteria</taxon>
        <taxon>Bacillati</taxon>
        <taxon>Bacillota</taxon>
        <taxon>Bacilli</taxon>
        <taxon>Lactobacillales</taxon>
        <taxon>Enterococcaceae</taxon>
        <taxon>Enterococcus</taxon>
    </lineage>
</organism>